<dbReference type="EMBL" id="CAWUPB010001161">
    <property type="protein sequence ID" value="CAK7344439.1"/>
    <property type="molecule type" value="Genomic_DNA"/>
</dbReference>
<gene>
    <name evidence="1" type="ORF">DCAF_LOCUS17792</name>
</gene>
<protein>
    <submittedName>
        <fullName evidence="1">Uncharacterized protein</fullName>
    </submittedName>
</protein>
<proteinExistence type="predicted"/>
<evidence type="ECO:0000313" key="1">
    <source>
        <dbReference type="EMBL" id="CAK7344439.1"/>
    </source>
</evidence>
<keyword evidence="2" id="KW-1185">Reference proteome</keyword>
<dbReference type="Proteomes" id="UP001314170">
    <property type="component" value="Unassembled WGS sequence"/>
</dbReference>
<evidence type="ECO:0000313" key="2">
    <source>
        <dbReference type="Proteomes" id="UP001314170"/>
    </source>
</evidence>
<organism evidence="1 2">
    <name type="scientific">Dovyalis caffra</name>
    <dbReference type="NCBI Taxonomy" id="77055"/>
    <lineage>
        <taxon>Eukaryota</taxon>
        <taxon>Viridiplantae</taxon>
        <taxon>Streptophyta</taxon>
        <taxon>Embryophyta</taxon>
        <taxon>Tracheophyta</taxon>
        <taxon>Spermatophyta</taxon>
        <taxon>Magnoliopsida</taxon>
        <taxon>eudicotyledons</taxon>
        <taxon>Gunneridae</taxon>
        <taxon>Pentapetalae</taxon>
        <taxon>rosids</taxon>
        <taxon>fabids</taxon>
        <taxon>Malpighiales</taxon>
        <taxon>Salicaceae</taxon>
        <taxon>Flacourtieae</taxon>
        <taxon>Dovyalis</taxon>
    </lineage>
</organism>
<comment type="caution">
    <text evidence="1">The sequence shown here is derived from an EMBL/GenBank/DDBJ whole genome shotgun (WGS) entry which is preliminary data.</text>
</comment>
<name>A0AAV1S3P3_9ROSI</name>
<accession>A0AAV1S3P3</accession>
<sequence>MDADLSTSLTKGSKAILAWTVKNISNGDVCKLVKESSTDCVFAPDVEATTTFEEQLAQSGYVGSKFDEENPIYVRSNAEVVEQEAPFDHKDEENRMVGSKFLLAKIEVLELVINEFDKEDPLRLERKGCLFKVGSDMLWPAARAKAL</sequence>
<dbReference type="AlphaFoldDB" id="A0AAV1S3P3"/>
<reference evidence="1 2" key="1">
    <citation type="submission" date="2024-01" db="EMBL/GenBank/DDBJ databases">
        <authorList>
            <person name="Waweru B."/>
        </authorList>
    </citation>
    <scope>NUCLEOTIDE SEQUENCE [LARGE SCALE GENOMIC DNA]</scope>
</reference>